<dbReference type="Pfam" id="PF04542">
    <property type="entry name" value="Sigma70_r2"/>
    <property type="match status" value="1"/>
</dbReference>
<dbReference type="InterPro" id="IPR013249">
    <property type="entry name" value="RNA_pol_sigma70_r4_t2"/>
</dbReference>
<dbReference type="GO" id="GO:0006352">
    <property type="term" value="P:DNA-templated transcription initiation"/>
    <property type="evidence" value="ECO:0007669"/>
    <property type="project" value="InterPro"/>
</dbReference>
<dbReference type="Proteomes" id="UP000019141">
    <property type="component" value="Unassembled WGS sequence"/>
</dbReference>
<evidence type="ECO:0008006" key="10">
    <source>
        <dbReference type="Google" id="ProtNLM"/>
    </source>
</evidence>
<dbReference type="GO" id="GO:0016987">
    <property type="term" value="F:sigma factor activity"/>
    <property type="evidence" value="ECO:0007669"/>
    <property type="project" value="UniProtKB-KW"/>
</dbReference>
<keyword evidence="2" id="KW-0805">Transcription regulation</keyword>
<keyword evidence="3" id="KW-0731">Sigma factor</keyword>
<evidence type="ECO:0000313" key="8">
    <source>
        <dbReference type="EMBL" id="ETX03335.1"/>
    </source>
</evidence>
<dbReference type="NCBIfam" id="TIGR02937">
    <property type="entry name" value="sigma70-ECF"/>
    <property type="match status" value="1"/>
</dbReference>
<dbReference type="InterPro" id="IPR039425">
    <property type="entry name" value="RNA_pol_sigma-70-like"/>
</dbReference>
<gene>
    <name evidence="8" type="ORF">ETSY1_00355</name>
</gene>
<name>W4LZI5_ENTF1</name>
<evidence type="ECO:0000313" key="9">
    <source>
        <dbReference type="Proteomes" id="UP000019141"/>
    </source>
</evidence>
<reference evidence="8 9" key="1">
    <citation type="journal article" date="2014" name="Nature">
        <title>An environmental bacterial taxon with a large and distinct metabolic repertoire.</title>
        <authorList>
            <person name="Wilson M.C."/>
            <person name="Mori T."/>
            <person name="Ruckert C."/>
            <person name="Uria A.R."/>
            <person name="Helf M.J."/>
            <person name="Takada K."/>
            <person name="Gernert C."/>
            <person name="Steffens U.A."/>
            <person name="Heycke N."/>
            <person name="Schmitt S."/>
            <person name="Rinke C."/>
            <person name="Helfrich E.J."/>
            <person name="Brachmann A.O."/>
            <person name="Gurgui C."/>
            <person name="Wakimoto T."/>
            <person name="Kracht M."/>
            <person name="Crusemann M."/>
            <person name="Hentschel U."/>
            <person name="Abe I."/>
            <person name="Matsunaga S."/>
            <person name="Kalinowski J."/>
            <person name="Takeyama H."/>
            <person name="Piel J."/>
        </authorList>
    </citation>
    <scope>NUCLEOTIDE SEQUENCE [LARGE SCALE GENOMIC DNA]</scope>
    <source>
        <strain evidence="9">TSY1</strain>
    </source>
</reference>
<proteinExistence type="inferred from homology"/>
<comment type="similarity">
    <text evidence="1">Belongs to the sigma-70 factor family. ECF subfamily.</text>
</comment>
<protein>
    <recommendedName>
        <fullName evidence="10">RNA polymerase sigma-70 region 2 domain-containing protein</fullName>
    </recommendedName>
</protein>
<feature type="domain" description="RNA polymerase sigma-70 region 2" evidence="6">
    <location>
        <begin position="32"/>
        <end position="100"/>
    </location>
</feature>
<accession>W4LZI5</accession>
<sequence length="202" mass="23248">MTDIDKRKTVGLGDTEFIEALKRANAQAWETLYTQVHGELYGFLRKKLAHRHEDFIEDCIQEAFIRAYANIASFEGKSGIKTWLMSIARFVALDEVRSVERKRGTFQEPVSVKTIETFCHRGQGPDPEKLASLHELHDKLPDAIEEELSPKLSRVLLTAAERELTEAEVADVLDMKRGTASSYMAQAKQKLRKRRHRFREFL</sequence>
<comment type="caution">
    <text evidence="8">The sequence shown here is derived from an EMBL/GenBank/DDBJ whole genome shotgun (WGS) entry which is preliminary data.</text>
</comment>
<feature type="domain" description="RNA polymerase sigma factor 70 region 4 type 2" evidence="7">
    <location>
        <begin position="146"/>
        <end position="191"/>
    </location>
</feature>
<evidence type="ECO:0000256" key="5">
    <source>
        <dbReference type="ARBA" id="ARBA00023163"/>
    </source>
</evidence>
<dbReference type="InterPro" id="IPR013324">
    <property type="entry name" value="RNA_pol_sigma_r3/r4-like"/>
</dbReference>
<evidence type="ECO:0000256" key="3">
    <source>
        <dbReference type="ARBA" id="ARBA00023082"/>
    </source>
</evidence>
<keyword evidence="4" id="KW-0238">DNA-binding</keyword>
<dbReference type="PANTHER" id="PTHR43133:SF8">
    <property type="entry name" value="RNA POLYMERASE SIGMA FACTOR HI_1459-RELATED"/>
    <property type="match status" value="1"/>
</dbReference>
<dbReference type="InterPro" id="IPR007627">
    <property type="entry name" value="RNA_pol_sigma70_r2"/>
</dbReference>
<dbReference type="InterPro" id="IPR014284">
    <property type="entry name" value="RNA_pol_sigma-70_dom"/>
</dbReference>
<dbReference type="GO" id="GO:0003677">
    <property type="term" value="F:DNA binding"/>
    <property type="evidence" value="ECO:0007669"/>
    <property type="project" value="UniProtKB-KW"/>
</dbReference>
<organism evidence="8 9">
    <name type="scientific">Entotheonella factor</name>
    <dbReference type="NCBI Taxonomy" id="1429438"/>
    <lineage>
        <taxon>Bacteria</taxon>
        <taxon>Pseudomonadati</taxon>
        <taxon>Nitrospinota/Tectimicrobiota group</taxon>
        <taxon>Candidatus Tectimicrobiota</taxon>
        <taxon>Candidatus Entotheonellia</taxon>
        <taxon>Candidatus Entotheonellales</taxon>
        <taxon>Candidatus Entotheonellaceae</taxon>
        <taxon>Candidatus Entotheonella</taxon>
    </lineage>
</organism>
<dbReference type="InterPro" id="IPR036388">
    <property type="entry name" value="WH-like_DNA-bd_sf"/>
</dbReference>
<evidence type="ECO:0000259" key="6">
    <source>
        <dbReference type="Pfam" id="PF04542"/>
    </source>
</evidence>
<keyword evidence="5" id="KW-0804">Transcription</keyword>
<dbReference type="PANTHER" id="PTHR43133">
    <property type="entry name" value="RNA POLYMERASE ECF-TYPE SIGMA FACTO"/>
    <property type="match status" value="1"/>
</dbReference>
<dbReference type="InterPro" id="IPR013325">
    <property type="entry name" value="RNA_pol_sigma_r2"/>
</dbReference>
<dbReference type="AlphaFoldDB" id="W4LZI5"/>
<dbReference type="EMBL" id="AZHW01000060">
    <property type="protein sequence ID" value="ETX03335.1"/>
    <property type="molecule type" value="Genomic_DNA"/>
</dbReference>
<dbReference type="SUPFAM" id="SSF88659">
    <property type="entry name" value="Sigma3 and sigma4 domains of RNA polymerase sigma factors"/>
    <property type="match status" value="1"/>
</dbReference>
<evidence type="ECO:0000259" key="7">
    <source>
        <dbReference type="Pfam" id="PF08281"/>
    </source>
</evidence>
<dbReference type="SUPFAM" id="SSF88946">
    <property type="entry name" value="Sigma2 domain of RNA polymerase sigma factors"/>
    <property type="match status" value="1"/>
</dbReference>
<evidence type="ECO:0000256" key="2">
    <source>
        <dbReference type="ARBA" id="ARBA00023015"/>
    </source>
</evidence>
<dbReference type="Gene3D" id="1.10.1740.10">
    <property type="match status" value="1"/>
</dbReference>
<evidence type="ECO:0000256" key="1">
    <source>
        <dbReference type="ARBA" id="ARBA00010641"/>
    </source>
</evidence>
<evidence type="ECO:0000256" key="4">
    <source>
        <dbReference type="ARBA" id="ARBA00023125"/>
    </source>
</evidence>
<dbReference type="HOGENOM" id="CLU_047691_3_0_7"/>
<keyword evidence="9" id="KW-1185">Reference proteome</keyword>
<dbReference type="Gene3D" id="1.10.10.10">
    <property type="entry name" value="Winged helix-like DNA-binding domain superfamily/Winged helix DNA-binding domain"/>
    <property type="match status" value="1"/>
</dbReference>
<dbReference type="Pfam" id="PF08281">
    <property type="entry name" value="Sigma70_r4_2"/>
    <property type="match status" value="1"/>
</dbReference>